<organism evidence="1 2">
    <name type="scientific">Rotaria magnacalcarata</name>
    <dbReference type="NCBI Taxonomy" id="392030"/>
    <lineage>
        <taxon>Eukaryota</taxon>
        <taxon>Metazoa</taxon>
        <taxon>Spiralia</taxon>
        <taxon>Gnathifera</taxon>
        <taxon>Rotifera</taxon>
        <taxon>Eurotatoria</taxon>
        <taxon>Bdelloidea</taxon>
        <taxon>Philodinida</taxon>
        <taxon>Philodinidae</taxon>
        <taxon>Rotaria</taxon>
    </lineage>
</organism>
<evidence type="ECO:0000313" key="2">
    <source>
        <dbReference type="Proteomes" id="UP000681967"/>
    </source>
</evidence>
<comment type="caution">
    <text evidence="1">The sequence shown here is derived from an EMBL/GenBank/DDBJ whole genome shotgun (WGS) entry which is preliminary data.</text>
</comment>
<accession>A0A8S3FB96</accession>
<evidence type="ECO:0000313" key="1">
    <source>
        <dbReference type="EMBL" id="CAF5109743.1"/>
    </source>
</evidence>
<gene>
    <name evidence="1" type="ORF">BYL167_LOCUS65516</name>
</gene>
<proteinExistence type="predicted"/>
<name>A0A8S3FB96_9BILA</name>
<dbReference type="EMBL" id="CAJOBH010241138">
    <property type="protein sequence ID" value="CAF5109743.1"/>
    <property type="molecule type" value="Genomic_DNA"/>
</dbReference>
<sequence length="37" mass="4234">MKFQYDFNDENIAHSDRSSTAAIERIWDAKSSTLLAT</sequence>
<reference evidence="1" key="1">
    <citation type="submission" date="2021-02" db="EMBL/GenBank/DDBJ databases">
        <authorList>
            <person name="Nowell W R."/>
        </authorList>
    </citation>
    <scope>NUCLEOTIDE SEQUENCE</scope>
</reference>
<dbReference type="Proteomes" id="UP000681967">
    <property type="component" value="Unassembled WGS sequence"/>
</dbReference>
<feature type="non-terminal residue" evidence="1">
    <location>
        <position position="37"/>
    </location>
</feature>
<dbReference type="AlphaFoldDB" id="A0A8S3FB96"/>
<protein>
    <submittedName>
        <fullName evidence="1">Uncharacterized protein</fullName>
    </submittedName>
</protein>